<evidence type="ECO:0000256" key="1">
    <source>
        <dbReference type="SAM" id="Phobius"/>
    </source>
</evidence>
<comment type="caution">
    <text evidence="2">The sequence shown here is derived from an EMBL/GenBank/DDBJ whole genome shotgun (WGS) entry which is preliminary data.</text>
</comment>
<dbReference type="PANTHER" id="PTHR28658:SF1">
    <property type="entry name" value="MAJOR FACILITATOR SUPERFAMILY DOMAIN CONTAINING 13B"/>
    <property type="match status" value="1"/>
</dbReference>
<dbReference type="Proteomes" id="UP000593571">
    <property type="component" value="Unassembled WGS sequence"/>
</dbReference>
<evidence type="ECO:0000313" key="3">
    <source>
        <dbReference type="Proteomes" id="UP000593571"/>
    </source>
</evidence>
<proteinExistence type="predicted"/>
<feature type="transmembrane region" description="Helical" evidence="1">
    <location>
        <begin position="76"/>
        <end position="97"/>
    </location>
</feature>
<feature type="transmembrane region" description="Helical" evidence="1">
    <location>
        <begin position="12"/>
        <end position="31"/>
    </location>
</feature>
<dbReference type="GO" id="GO:0032259">
    <property type="term" value="P:methylation"/>
    <property type="evidence" value="ECO:0007669"/>
    <property type="project" value="UniProtKB-KW"/>
</dbReference>
<keyword evidence="2" id="KW-0808">Transferase</keyword>
<gene>
    <name evidence="2" type="ORF">HJG63_013241</name>
</gene>
<keyword evidence="3" id="KW-1185">Reference proteome</keyword>
<dbReference type="AlphaFoldDB" id="A0A7J8F1H7"/>
<protein>
    <submittedName>
        <fullName evidence="2">Methyltransferase like 9</fullName>
    </submittedName>
</protein>
<sequence length="154" mass="17400">MRQILTQKNFRLLLMMNFFHVFHLTFLRNFMLISSEGLIPREVLPSSIRSVVYGAGFICLQCLVPSSQAWLKKCGYYKIILISFYLEGTASIVMLLFGQRRHYFLALYLTAVISPLSSGVFGTNALFTKPAQSLAPIVMLFGLKQCGYGDPNKT</sequence>
<accession>A0A7J8F1H7</accession>
<organism evidence="2 3">
    <name type="scientific">Rousettus aegyptiacus</name>
    <name type="common">Egyptian fruit bat</name>
    <name type="synonym">Pteropus aegyptiacus</name>
    <dbReference type="NCBI Taxonomy" id="9407"/>
    <lineage>
        <taxon>Eukaryota</taxon>
        <taxon>Metazoa</taxon>
        <taxon>Chordata</taxon>
        <taxon>Craniata</taxon>
        <taxon>Vertebrata</taxon>
        <taxon>Euteleostomi</taxon>
        <taxon>Mammalia</taxon>
        <taxon>Eutheria</taxon>
        <taxon>Laurasiatheria</taxon>
        <taxon>Chiroptera</taxon>
        <taxon>Yinpterochiroptera</taxon>
        <taxon>Pteropodoidea</taxon>
        <taxon>Pteropodidae</taxon>
        <taxon>Rousettinae</taxon>
        <taxon>Rousettus</taxon>
    </lineage>
</organism>
<keyword evidence="1" id="KW-1133">Transmembrane helix</keyword>
<dbReference type="PANTHER" id="PTHR28658">
    <property type="entry name" value="TRANSMEMBRANE PROTEIN 180"/>
    <property type="match status" value="1"/>
</dbReference>
<keyword evidence="2" id="KW-0489">Methyltransferase</keyword>
<evidence type="ECO:0000313" key="2">
    <source>
        <dbReference type="EMBL" id="KAF6441476.1"/>
    </source>
</evidence>
<reference evidence="2 3" key="1">
    <citation type="journal article" date="2020" name="Nature">
        <title>Six reference-quality genomes reveal evolution of bat adaptations.</title>
        <authorList>
            <person name="Jebb D."/>
            <person name="Huang Z."/>
            <person name="Pippel M."/>
            <person name="Hughes G.M."/>
            <person name="Lavrichenko K."/>
            <person name="Devanna P."/>
            <person name="Winkler S."/>
            <person name="Jermiin L.S."/>
            <person name="Skirmuntt E.C."/>
            <person name="Katzourakis A."/>
            <person name="Burkitt-Gray L."/>
            <person name="Ray D.A."/>
            <person name="Sullivan K.A.M."/>
            <person name="Roscito J.G."/>
            <person name="Kirilenko B.M."/>
            <person name="Davalos L.M."/>
            <person name="Corthals A.P."/>
            <person name="Power M.L."/>
            <person name="Jones G."/>
            <person name="Ransome R.D."/>
            <person name="Dechmann D.K.N."/>
            <person name="Locatelli A.G."/>
            <person name="Puechmaille S.J."/>
            <person name="Fedrigo O."/>
            <person name="Jarvis E.D."/>
            <person name="Hiller M."/>
            <person name="Vernes S.C."/>
            <person name="Myers E.W."/>
            <person name="Teeling E.C."/>
        </authorList>
    </citation>
    <scope>NUCLEOTIDE SEQUENCE [LARGE SCALE GENOMIC DNA]</scope>
    <source>
        <strain evidence="2">MRouAeg1</strain>
        <tissue evidence="2">Muscle</tissue>
    </source>
</reference>
<dbReference type="InterPro" id="IPR040035">
    <property type="entry name" value="TMEM180"/>
</dbReference>
<name>A0A7J8F1H7_ROUAE</name>
<feature type="transmembrane region" description="Helical" evidence="1">
    <location>
        <begin position="103"/>
        <end position="127"/>
    </location>
</feature>
<dbReference type="GO" id="GO:0008168">
    <property type="term" value="F:methyltransferase activity"/>
    <property type="evidence" value="ECO:0007669"/>
    <property type="project" value="UniProtKB-KW"/>
</dbReference>
<dbReference type="EMBL" id="JACASE010000008">
    <property type="protein sequence ID" value="KAF6441476.1"/>
    <property type="molecule type" value="Genomic_DNA"/>
</dbReference>
<keyword evidence="1" id="KW-0472">Membrane</keyword>
<keyword evidence="1" id="KW-0812">Transmembrane</keyword>